<dbReference type="PANTHER" id="PTHR30250">
    <property type="entry name" value="PST FAMILY PREDICTED COLANIC ACID TRANSPORTER"/>
    <property type="match status" value="1"/>
</dbReference>
<feature type="transmembrane region" description="Helical" evidence="6">
    <location>
        <begin position="387"/>
        <end position="406"/>
    </location>
</feature>
<evidence type="ECO:0000256" key="3">
    <source>
        <dbReference type="ARBA" id="ARBA00022692"/>
    </source>
</evidence>
<feature type="transmembrane region" description="Helical" evidence="6">
    <location>
        <begin position="357"/>
        <end position="375"/>
    </location>
</feature>
<dbReference type="GO" id="GO:0005886">
    <property type="term" value="C:plasma membrane"/>
    <property type="evidence" value="ECO:0007669"/>
    <property type="project" value="UniProtKB-SubCell"/>
</dbReference>
<evidence type="ECO:0000313" key="7">
    <source>
        <dbReference type="EMBL" id="MBH0229988.1"/>
    </source>
</evidence>
<feature type="transmembrane region" description="Helical" evidence="6">
    <location>
        <begin position="412"/>
        <end position="435"/>
    </location>
</feature>
<protein>
    <submittedName>
        <fullName evidence="7">Stage V sporulation protein B</fullName>
    </submittedName>
</protein>
<feature type="transmembrane region" description="Helical" evidence="6">
    <location>
        <begin position="121"/>
        <end position="144"/>
    </location>
</feature>
<dbReference type="InterPro" id="IPR050833">
    <property type="entry name" value="Poly_Biosynth_Transport"/>
</dbReference>
<dbReference type="RefSeq" id="WP_197316564.1">
    <property type="nucleotide sequence ID" value="NZ_JADZSC010000001.1"/>
</dbReference>
<dbReference type="InterPro" id="IPR002797">
    <property type="entry name" value="Polysacc_synth"/>
</dbReference>
<evidence type="ECO:0000256" key="1">
    <source>
        <dbReference type="ARBA" id="ARBA00004651"/>
    </source>
</evidence>
<feature type="transmembrane region" description="Helical" evidence="6">
    <location>
        <begin position="478"/>
        <end position="498"/>
    </location>
</feature>
<comment type="caution">
    <text evidence="7">The sequence shown here is derived from an EMBL/GenBank/DDBJ whole genome shotgun (WGS) entry which is preliminary data.</text>
</comment>
<comment type="subcellular location">
    <subcellularLocation>
        <location evidence="1">Cell membrane</location>
        <topology evidence="1">Multi-pass membrane protein</topology>
    </subcellularLocation>
</comment>
<dbReference type="PIRSF" id="PIRSF038958">
    <property type="entry name" value="PG_synth_SpoVB"/>
    <property type="match status" value="1"/>
</dbReference>
<feature type="transmembrane region" description="Helical" evidence="6">
    <location>
        <begin position="250"/>
        <end position="269"/>
    </location>
</feature>
<dbReference type="Proteomes" id="UP000614490">
    <property type="component" value="Unassembled WGS sequence"/>
</dbReference>
<accession>A0A931HUZ4</accession>
<evidence type="ECO:0000313" key="8">
    <source>
        <dbReference type="Proteomes" id="UP000614490"/>
    </source>
</evidence>
<dbReference type="InterPro" id="IPR024923">
    <property type="entry name" value="PG_synth_SpoVB"/>
</dbReference>
<dbReference type="NCBIfam" id="TIGR02900">
    <property type="entry name" value="spore_V_B"/>
    <property type="match status" value="1"/>
</dbReference>
<keyword evidence="3 6" id="KW-0812">Transmembrane</keyword>
<evidence type="ECO:0000256" key="5">
    <source>
        <dbReference type="ARBA" id="ARBA00023136"/>
    </source>
</evidence>
<dbReference type="PANTHER" id="PTHR30250:SF24">
    <property type="entry name" value="STAGE V SPORULATION PROTEIN B"/>
    <property type="match status" value="1"/>
</dbReference>
<sequence length="518" mass="57058">MSKQTFLHGALILVLAGLITRVLGFINRIVVARVMGAEGVGLYMMALPTLILAITITQFGLPVAISKRVSEAEAVGDEKKIKRILIVSLAVTGSLSILFTIGLFVLSPVVAHYFLTDSRAIYPLMAVTPIIPITAVSAVVRGYFQGRQNMKPQAISQVIEQVVRIGGVIVLTKLLFPYGVQYAAAGAMAAVVLGEFVSLIYMVKQFNTHKRFNIRKSWSQHWNKAKTTLNELMTIALPTTGSRFIGSLTYFFEPILVAQSLAIAGIAVAESTKLYGELTGYILPLLFLPTFLTHALSIALVPSISEAGAKGKNDIIHYRIMQSIRLSLASGGVITIVFMIFPALILKTIYNTDDAAFMFQFMAPFFLLHYIQTPLQASLQALDLAKPAMWNTLIGAIIKFIVLFSLSSQPEFGIHGVAIAMVVGIVVVTFLHLGVLIKQKVIVFPFILFFRFTMIVSITGVVGFAWKHHWLDPGKPLSQLLVMGSTLTVLYFGLLFAFKLLNKDEWKMIPWHKILPKK</sequence>
<feature type="transmembrane region" description="Helical" evidence="6">
    <location>
        <begin position="40"/>
        <end position="63"/>
    </location>
</feature>
<evidence type="ECO:0000256" key="2">
    <source>
        <dbReference type="ARBA" id="ARBA00022475"/>
    </source>
</evidence>
<keyword evidence="2" id="KW-1003">Cell membrane</keyword>
<feature type="transmembrane region" description="Helical" evidence="6">
    <location>
        <begin position="156"/>
        <end position="176"/>
    </location>
</feature>
<dbReference type="EMBL" id="JADZSC010000001">
    <property type="protein sequence ID" value="MBH0229988.1"/>
    <property type="molecule type" value="Genomic_DNA"/>
</dbReference>
<feature type="transmembrane region" description="Helical" evidence="6">
    <location>
        <begin position="326"/>
        <end position="345"/>
    </location>
</feature>
<dbReference type="InterPro" id="IPR014249">
    <property type="entry name" value="Spore_V_B"/>
</dbReference>
<keyword evidence="4 6" id="KW-1133">Transmembrane helix</keyword>
<feature type="transmembrane region" description="Helical" evidence="6">
    <location>
        <begin position="182"/>
        <end position="203"/>
    </location>
</feature>
<feature type="transmembrane region" description="Helical" evidence="6">
    <location>
        <begin position="84"/>
        <end position="115"/>
    </location>
</feature>
<dbReference type="CDD" id="cd13124">
    <property type="entry name" value="MATE_SpoVB_like"/>
    <property type="match status" value="1"/>
</dbReference>
<feature type="transmembrane region" description="Helical" evidence="6">
    <location>
        <begin position="281"/>
        <end position="305"/>
    </location>
</feature>
<dbReference type="AlphaFoldDB" id="A0A931HUZ4"/>
<dbReference type="Pfam" id="PF01943">
    <property type="entry name" value="Polysacc_synt"/>
    <property type="match status" value="1"/>
</dbReference>
<gene>
    <name evidence="7" type="primary">spoVB</name>
    <name evidence="7" type="ORF">H0267_07140</name>
</gene>
<feature type="transmembrane region" description="Helical" evidence="6">
    <location>
        <begin position="442"/>
        <end position="466"/>
    </location>
</feature>
<organism evidence="7 8">
    <name type="scientific">Halobacillus yeomjeoni</name>
    <dbReference type="NCBI Taxonomy" id="311194"/>
    <lineage>
        <taxon>Bacteria</taxon>
        <taxon>Bacillati</taxon>
        <taxon>Bacillota</taxon>
        <taxon>Bacilli</taxon>
        <taxon>Bacillales</taxon>
        <taxon>Bacillaceae</taxon>
        <taxon>Halobacillus</taxon>
    </lineage>
</organism>
<keyword evidence="5 6" id="KW-0472">Membrane</keyword>
<evidence type="ECO:0000256" key="4">
    <source>
        <dbReference type="ARBA" id="ARBA00022989"/>
    </source>
</evidence>
<proteinExistence type="predicted"/>
<name>A0A931HUZ4_9BACI</name>
<evidence type="ECO:0000256" key="6">
    <source>
        <dbReference type="SAM" id="Phobius"/>
    </source>
</evidence>
<keyword evidence="8" id="KW-1185">Reference proteome</keyword>
<reference evidence="7 8" key="1">
    <citation type="journal article" date="2005" name="Int. J. Syst. Evol. Microbiol.">
        <title>Halobacillus yeomjeoni sp. nov., isolated from a marine solar saltern in Korea.</title>
        <authorList>
            <person name="Yoon J.H."/>
            <person name="Kang S.J."/>
            <person name="Lee C.H."/>
            <person name="Oh H.W."/>
            <person name="Oh T.K."/>
        </authorList>
    </citation>
    <scope>NUCLEOTIDE SEQUENCE [LARGE SCALE GENOMIC DNA]</scope>
    <source>
        <strain evidence="7 8">KCTC 3957</strain>
    </source>
</reference>